<feature type="domain" description="Apiosidase-like catalytic" evidence="2">
    <location>
        <begin position="49"/>
        <end position="382"/>
    </location>
</feature>
<dbReference type="Proteomes" id="UP001156141">
    <property type="component" value="Unassembled WGS sequence"/>
</dbReference>
<dbReference type="GO" id="GO:0016787">
    <property type="term" value="F:hydrolase activity"/>
    <property type="evidence" value="ECO:0007669"/>
    <property type="project" value="UniProtKB-KW"/>
</dbReference>
<dbReference type="RefSeq" id="WP_240571987.1">
    <property type="nucleotide sequence ID" value="NZ_CP136709.1"/>
</dbReference>
<evidence type="ECO:0000313" key="3">
    <source>
        <dbReference type="EMBL" id="MCH4551660.1"/>
    </source>
</evidence>
<dbReference type="Pfam" id="PF13204">
    <property type="entry name" value="Apiosidase"/>
    <property type="match status" value="1"/>
</dbReference>
<evidence type="ECO:0000259" key="1">
    <source>
        <dbReference type="Pfam" id="PF12904"/>
    </source>
</evidence>
<name>A0ABS9RFE6_9FLAO</name>
<dbReference type="PANTHER" id="PTHR37836:SF3">
    <property type="entry name" value="ENDOGLUCANASE"/>
    <property type="match status" value="1"/>
</dbReference>
<dbReference type="InterPro" id="IPR024749">
    <property type="entry name" value="Collagen-bd_put"/>
</dbReference>
<keyword evidence="3" id="KW-0378">Hydrolase</keyword>
<feature type="domain" description="Putative collagen-binding" evidence="1">
    <location>
        <begin position="385"/>
        <end position="474"/>
    </location>
</feature>
<protein>
    <submittedName>
        <fullName evidence="3">Glycoside hydrolase family 140 protein</fullName>
    </submittedName>
</protein>
<dbReference type="InterPro" id="IPR025277">
    <property type="entry name" value="Apiosidase-like_cat_dom"/>
</dbReference>
<gene>
    <name evidence="3" type="ORF">MKW35_03440</name>
</gene>
<keyword evidence="4" id="KW-1185">Reference proteome</keyword>
<dbReference type="EMBL" id="JAKVQD010000001">
    <property type="protein sequence ID" value="MCH4551660.1"/>
    <property type="molecule type" value="Genomic_DNA"/>
</dbReference>
<evidence type="ECO:0000259" key="2">
    <source>
        <dbReference type="Pfam" id="PF13204"/>
    </source>
</evidence>
<dbReference type="PROSITE" id="PS51257">
    <property type="entry name" value="PROKAR_LIPOPROTEIN"/>
    <property type="match status" value="1"/>
</dbReference>
<dbReference type="SUPFAM" id="SSF51445">
    <property type="entry name" value="(Trans)glycosidases"/>
    <property type="match status" value="1"/>
</dbReference>
<proteinExistence type="predicted"/>
<comment type="caution">
    <text evidence="3">The sequence shown here is derived from an EMBL/GenBank/DDBJ whole genome shotgun (WGS) entry which is preliminary data.</text>
</comment>
<dbReference type="PANTHER" id="PTHR37836">
    <property type="entry name" value="LMO1036 PROTEIN"/>
    <property type="match status" value="1"/>
</dbReference>
<dbReference type="InterPro" id="IPR017853">
    <property type="entry name" value="GH"/>
</dbReference>
<organism evidence="3 4">
    <name type="scientific">Aestuariibaculum lutulentum</name>
    <dbReference type="NCBI Taxonomy" id="2920935"/>
    <lineage>
        <taxon>Bacteria</taxon>
        <taxon>Pseudomonadati</taxon>
        <taxon>Bacteroidota</taxon>
        <taxon>Flavobacteriia</taxon>
        <taxon>Flavobacteriales</taxon>
        <taxon>Flavobacteriaceae</taxon>
    </lineage>
</organism>
<evidence type="ECO:0000313" key="4">
    <source>
        <dbReference type="Proteomes" id="UP001156141"/>
    </source>
</evidence>
<sequence>MKKRTTKLFRGLSILGMIAVMISCKGNQEKKVVEEELIAEVGMPNIQVSENGHYFQTEDGKPFFYLGDTGWLAFNKLNREELGVYFKDRKDKGYNVIQIMTIHSLNAANVYGDSALVKKDLSKPLVTEGNDFNNDAAYDFWDHVDYALDVAKENDLYLGMVPIWGSPVTAGEVSIDQAKAYANFLAERFQDRDNIIWLVGGDTFGNENTELWNAIGSILKAKNPKRMVTFHPRGRTDSSDDFHNESWLDFNMFQSGHRRYDQDDTERNYGEDNYKFVNVDFNLKPTKPTLDGEPSYEGIPQGLHDTLQPHWKAKDLRRYGYWSVFAGAAGFTYGNNHIMQMHANHKIPEAYGSKTYWVDALNDPGAGQMVHLKDLMLKFDYFNRVPDETLVANQGEKYNYISATRGNNYALFYTYTGRTIKANMGVIEGAEVEASWFNPSTGETTSAGTYKNEGVLDFDAPGESQEGNDWVLVLTSKK</sequence>
<reference evidence="3" key="1">
    <citation type="submission" date="2022-02" db="EMBL/GenBank/DDBJ databases">
        <title>Aestuariibaculum sp., a marine bacterium isolated from sediment in Guangxi.</title>
        <authorList>
            <person name="Ying J."/>
        </authorList>
    </citation>
    <scope>NUCLEOTIDE SEQUENCE</scope>
    <source>
        <strain evidence="3">L182</strain>
    </source>
</reference>
<accession>A0ABS9RFE6</accession>
<dbReference type="Pfam" id="PF12904">
    <property type="entry name" value="Collagen_bind_2"/>
    <property type="match status" value="1"/>
</dbReference>
<dbReference type="Gene3D" id="3.20.20.80">
    <property type="entry name" value="Glycosidases"/>
    <property type="match status" value="1"/>
</dbReference>